<evidence type="ECO:0000256" key="1">
    <source>
        <dbReference type="ARBA" id="ARBA00001933"/>
    </source>
</evidence>
<keyword evidence="4 7" id="KW-0808">Transferase</keyword>
<feature type="domain" description="Aminotransferase class I/classII large" evidence="6">
    <location>
        <begin position="33"/>
        <end position="388"/>
    </location>
</feature>
<dbReference type="Gene3D" id="3.40.640.10">
    <property type="entry name" value="Type I PLP-dependent aspartate aminotransferase-like (Major domain)"/>
    <property type="match status" value="1"/>
</dbReference>
<organism evidence="7 8">
    <name type="scientific">Solimonas aquatica</name>
    <dbReference type="NCBI Taxonomy" id="489703"/>
    <lineage>
        <taxon>Bacteria</taxon>
        <taxon>Pseudomonadati</taxon>
        <taxon>Pseudomonadota</taxon>
        <taxon>Gammaproteobacteria</taxon>
        <taxon>Nevskiales</taxon>
        <taxon>Nevskiaceae</taxon>
        <taxon>Solimonas</taxon>
    </lineage>
</organism>
<dbReference type="GO" id="GO:0030170">
    <property type="term" value="F:pyridoxal phosphate binding"/>
    <property type="evidence" value="ECO:0007669"/>
    <property type="project" value="InterPro"/>
</dbReference>
<keyword evidence="5" id="KW-0663">Pyridoxal phosphate</keyword>
<dbReference type="GO" id="GO:0006520">
    <property type="term" value="P:amino acid metabolic process"/>
    <property type="evidence" value="ECO:0007669"/>
    <property type="project" value="InterPro"/>
</dbReference>
<dbReference type="PANTHER" id="PTHR46383">
    <property type="entry name" value="ASPARTATE AMINOTRANSFERASE"/>
    <property type="match status" value="1"/>
</dbReference>
<dbReference type="SUPFAM" id="SSF53383">
    <property type="entry name" value="PLP-dependent transferases"/>
    <property type="match status" value="1"/>
</dbReference>
<comment type="cofactor">
    <cofactor evidence="1">
        <name>pyridoxal 5'-phosphate</name>
        <dbReference type="ChEBI" id="CHEBI:597326"/>
    </cofactor>
</comment>
<name>A0A1H9LMH2_9GAMM</name>
<protein>
    <submittedName>
        <fullName evidence="7">Aspartate aminotransferase</fullName>
    </submittedName>
</protein>
<evidence type="ECO:0000256" key="4">
    <source>
        <dbReference type="ARBA" id="ARBA00022679"/>
    </source>
</evidence>
<evidence type="ECO:0000256" key="2">
    <source>
        <dbReference type="ARBA" id="ARBA00007441"/>
    </source>
</evidence>
<gene>
    <name evidence="7" type="ORF">SAMN04488038_11687</name>
</gene>
<dbReference type="Proteomes" id="UP000199233">
    <property type="component" value="Unassembled WGS sequence"/>
</dbReference>
<evidence type="ECO:0000313" key="8">
    <source>
        <dbReference type="Proteomes" id="UP000199233"/>
    </source>
</evidence>
<dbReference type="OrthoDB" id="9803354at2"/>
<comment type="similarity">
    <text evidence="2">Belongs to the class-I pyridoxal-phosphate-dependent aminotransferase family.</text>
</comment>
<dbReference type="CDD" id="cd00609">
    <property type="entry name" value="AAT_like"/>
    <property type="match status" value="1"/>
</dbReference>
<dbReference type="FunFam" id="3.40.640.10:FF:000033">
    <property type="entry name" value="Aspartate aminotransferase"/>
    <property type="match status" value="1"/>
</dbReference>
<dbReference type="Gene3D" id="3.90.1150.10">
    <property type="entry name" value="Aspartate Aminotransferase, domain 1"/>
    <property type="match status" value="1"/>
</dbReference>
<accession>A0A1H9LMH2</accession>
<dbReference type="InterPro" id="IPR015421">
    <property type="entry name" value="PyrdxlP-dep_Trfase_major"/>
</dbReference>
<keyword evidence="8" id="KW-1185">Reference proteome</keyword>
<evidence type="ECO:0000256" key="5">
    <source>
        <dbReference type="ARBA" id="ARBA00022898"/>
    </source>
</evidence>
<proteinExistence type="inferred from homology"/>
<dbReference type="Pfam" id="PF00155">
    <property type="entry name" value="Aminotran_1_2"/>
    <property type="match status" value="1"/>
</dbReference>
<dbReference type="AlphaFoldDB" id="A0A1H9LMH2"/>
<dbReference type="STRING" id="489703.SAMN04488038_11687"/>
<dbReference type="EMBL" id="FOFS01000016">
    <property type="protein sequence ID" value="SER12335.1"/>
    <property type="molecule type" value="Genomic_DNA"/>
</dbReference>
<evidence type="ECO:0000256" key="3">
    <source>
        <dbReference type="ARBA" id="ARBA00022576"/>
    </source>
</evidence>
<dbReference type="RefSeq" id="WP_093289231.1">
    <property type="nucleotide sequence ID" value="NZ_FOFS01000016.1"/>
</dbReference>
<dbReference type="InterPro" id="IPR015424">
    <property type="entry name" value="PyrdxlP-dep_Trfase"/>
</dbReference>
<evidence type="ECO:0000313" key="7">
    <source>
        <dbReference type="EMBL" id="SER12335.1"/>
    </source>
</evidence>
<dbReference type="InterPro" id="IPR050596">
    <property type="entry name" value="AspAT/PAT-like"/>
</dbReference>
<dbReference type="PANTHER" id="PTHR46383:SF1">
    <property type="entry name" value="ASPARTATE AMINOTRANSFERASE"/>
    <property type="match status" value="1"/>
</dbReference>
<dbReference type="GO" id="GO:0008483">
    <property type="term" value="F:transaminase activity"/>
    <property type="evidence" value="ECO:0007669"/>
    <property type="project" value="UniProtKB-KW"/>
</dbReference>
<dbReference type="InterPro" id="IPR004839">
    <property type="entry name" value="Aminotransferase_I/II_large"/>
</dbReference>
<reference evidence="7 8" key="1">
    <citation type="submission" date="2016-10" db="EMBL/GenBank/DDBJ databases">
        <authorList>
            <person name="de Groot N.N."/>
        </authorList>
    </citation>
    <scope>NUCLEOTIDE SEQUENCE [LARGE SCALE GENOMIC DNA]</scope>
    <source>
        <strain evidence="7 8">DSM 25927</strain>
    </source>
</reference>
<keyword evidence="3 7" id="KW-0032">Aminotransferase</keyword>
<evidence type="ECO:0000259" key="6">
    <source>
        <dbReference type="Pfam" id="PF00155"/>
    </source>
</evidence>
<sequence>MELSLAQRVSRIKPSPTLAVTAKAGELKAQGKDVYSLSAGEPDFDTPQHIKDAAIDAIKRGVTKYTPVGGTPALKKAIITKMQRDNALEYKPNQIVVANGGKQACYNLCQALLNATDEVLIPAPFWVSYPDMVLLADATPVILYTTAETRFKITPEQLERAITPRTRMLWLNSPSNPSGMAYSKAELAALGAVLRKHPQIVIATDDMYEKILWTGEPYSNIINACPDLYDRTVVIHAVSKTYSMTGWRIGWACGPAKIITAMSDIQSQQTSNPNSIAQVAAEAALLGDQGCVTTMVEAFKRRHDNLVADLNTVPGVKCLAVDGTFYAFPNVEGLMAKLGCADDLQLSNLLLEKALVAVVPGSAFGSPGHIRLSFATSDQVLKGSVERIKALLA</sequence>
<dbReference type="InterPro" id="IPR015422">
    <property type="entry name" value="PyrdxlP-dep_Trfase_small"/>
</dbReference>